<dbReference type="Proteomes" id="UP001060215">
    <property type="component" value="Chromosome 1"/>
</dbReference>
<reference evidence="1 2" key="1">
    <citation type="journal article" date="2022" name="Plant J.">
        <title>Chromosome-level genome of Camellia lanceoleosa provides a valuable resource for understanding genome evolution and self-incompatibility.</title>
        <authorList>
            <person name="Gong W."/>
            <person name="Xiao S."/>
            <person name="Wang L."/>
            <person name="Liao Z."/>
            <person name="Chang Y."/>
            <person name="Mo W."/>
            <person name="Hu G."/>
            <person name="Li W."/>
            <person name="Zhao G."/>
            <person name="Zhu H."/>
            <person name="Hu X."/>
            <person name="Ji K."/>
            <person name="Xiang X."/>
            <person name="Song Q."/>
            <person name="Yuan D."/>
            <person name="Jin S."/>
            <person name="Zhang L."/>
        </authorList>
    </citation>
    <scope>NUCLEOTIDE SEQUENCE [LARGE SCALE GENOMIC DNA]</scope>
    <source>
        <strain evidence="1">SQ_2022a</strain>
    </source>
</reference>
<evidence type="ECO:0000313" key="2">
    <source>
        <dbReference type="Proteomes" id="UP001060215"/>
    </source>
</evidence>
<gene>
    <name evidence="1" type="ORF">LOK49_LG01G00014</name>
</gene>
<proteinExistence type="predicted"/>
<keyword evidence="2" id="KW-1185">Reference proteome</keyword>
<name>A0ACC0J5F5_9ERIC</name>
<sequence>MTTKPLIFPIFCIIIIISSWSLTNDEVENRVCITSWIFPPKVSSHRQFTTVLDVASTTASSNLSISLSSQIHYTQTLMFLLYSSCCHVGKENDENEFEKVKRREIQI</sequence>
<evidence type="ECO:0000313" key="1">
    <source>
        <dbReference type="EMBL" id="KAI8032776.1"/>
    </source>
</evidence>
<comment type="caution">
    <text evidence="1">The sequence shown here is derived from an EMBL/GenBank/DDBJ whole genome shotgun (WGS) entry which is preliminary data.</text>
</comment>
<dbReference type="EMBL" id="CM045758">
    <property type="protein sequence ID" value="KAI8032776.1"/>
    <property type="molecule type" value="Genomic_DNA"/>
</dbReference>
<accession>A0ACC0J5F5</accession>
<protein>
    <submittedName>
        <fullName evidence="1">Uncharacterized protein</fullName>
    </submittedName>
</protein>
<organism evidence="1 2">
    <name type="scientific">Camellia lanceoleosa</name>
    <dbReference type="NCBI Taxonomy" id="1840588"/>
    <lineage>
        <taxon>Eukaryota</taxon>
        <taxon>Viridiplantae</taxon>
        <taxon>Streptophyta</taxon>
        <taxon>Embryophyta</taxon>
        <taxon>Tracheophyta</taxon>
        <taxon>Spermatophyta</taxon>
        <taxon>Magnoliopsida</taxon>
        <taxon>eudicotyledons</taxon>
        <taxon>Gunneridae</taxon>
        <taxon>Pentapetalae</taxon>
        <taxon>asterids</taxon>
        <taxon>Ericales</taxon>
        <taxon>Theaceae</taxon>
        <taxon>Camellia</taxon>
    </lineage>
</organism>